<evidence type="ECO:0000313" key="1">
    <source>
        <dbReference type="EMBL" id="EEY72145.1"/>
    </source>
</evidence>
<reference evidence="1 2" key="1">
    <citation type="submission" date="2009-10" db="EMBL/GenBank/DDBJ databases">
        <authorList>
            <consortium name="Los Alamos National Laboratory (LANL)"/>
            <consortium name="National Microbial Pathogen Data Resource (NMPDR)"/>
            <person name="Saunders E.H."/>
            <person name="Munk A.C."/>
            <person name="Tapia R."/>
            <person name="Green L."/>
            <person name="Rogers Y."/>
            <person name="Detter J.C."/>
            <person name="Bruce D."/>
            <person name="Brettin T.S."/>
            <person name="Colwell R.R."/>
            <person name="Huq A."/>
            <person name="Grim C.J."/>
            <person name="Hasan N.A."/>
            <person name="Bartels D."/>
            <person name="Vonstein V."/>
        </authorList>
    </citation>
    <scope>NUCLEOTIDE SEQUENCE [LARGE SCALE GENOMIC DNA]</scope>
    <source>
        <strain evidence="1 2">CIP 101886</strain>
    </source>
</reference>
<sequence length="37" mass="4330">MPDIVFTIRYRKIQKGQQRELLAFLILVSEGLELIVV</sequence>
<dbReference type="AlphaFoldDB" id="D0I676"/>
<proteinExistence type="predicted"/>
<organism evidence="1 2">
    <name type="scientific">Grimontia hollisae CIP 101886</name>
    <dbReference type="NCBI Taxonomy" id="675812"/>
    <lineage>
        <taxon>Bacteria</taxon>
        <taxon>Pseudomonadati</taxon>
        <taxon>Pseudomonadota</taxon>
        <taxon>Gammaproteobacteria</taxon>
        <taxon>Vibrionales</taxon>
        <taxon>Vibrionaceae</taxon>
        <taxon>Grimontia</taxon>
    </lineage>
</organism>
<name>D0I676_GRIHO</name>
<dbReference type="EMBL" id="ADAQ01000011">
    <property type="protein sequence ID" value="EEY72145.1"/>
    <property type="molecule type" value="Genomic_DNA"/>
</dbReference>
<comment type="caution">
    <text evidence="1">The sequence shown here is derived from an EMBL/GenBank/DDBJ whole genome shotgun (WGS) entry which is preliminary data.</text>
</comment>
<evidence type="ECO:0000313" key="2">
    <source>
        <dbReference type="Proteomes" id="UP000003604"/>
    </source>
</evidence>
<gene>
    <name evidence="1" type="ORF">VHA_001243</name>
</gene>
<dbReference type="Proteomes" id="UP000003604">
    <property type="component" value="Unassembled WGS sequence"/>
</dbReference>
<keyword evidence="2" id="KW-1185">Reference proteome</keyword>
<accession>D0I676</accession>
<protein>
    <submittedName>
        <fullName evidence="1">Uncharacterized protein</fullName>
    </submittedName>
</protein>